<feature type="domain" description="PPM-type phosphatase" evidence="7">
    <location>
        <begin position="23"/>
        <end position="276"/>
    </location>
</feature>
<feature type="compositionally biased region" description="Polar residues" evidence="6">
    <location>
        <begin position="327"/>
        <end position="337"/>
    </location>
</feature>
<gene>
    <name evidence="8" type="ORF">DYB32_005051</name>
</gene>
<dbReference type="Gene3D" id="3.60.40.10">
    <property type="entry name" value="PPM-type phosphatase domain"/>
    <property type="match status" value="1"/>
</dbReference>
<dbReference type="GO" id="GO:0046872">
    <property type="term" value="F:metal ion binding"/>
    <property type="evidence" value="ECO:0007669"/>
    <property type="project" value="UniProtKB-KW"/>
</dbReference>
<evidence type="ECO:0000256" key="3">
    <source>
        <dbReference type="ARBA" id="ARBA00022801"/>
    </source>
</evidence>
<evidence type="ECO:0000259" key="7">
    <source>
        <dbReference type="PROSITE" id="PS51746"/>
    </source>
</evidence>
<name>A0A3R6Y8P6_9STRA</name>
<dbReference type="InterPro" id="IPR001932">
    <property type="entry name" value="PPM-type_phosphatase-like_dom"/>
</dbReference>
<dbReference type="CDD" id="cd00143">
    <property type="entry name" value="PP2Cc"/>
    <property type="match status" value="1"/>
</dbReference>
<dbReference type="SUPFAM" id="SSF81606">
    <property type="entry name" value="PP2C-like"/>
    <property type="match status" value="1"/>
</dbReference>
<sequence length="337" mass="36399">MGNFLSSPKTDKITHVGTGNGISYGVSCMQGWRTTMEDAHVAETTIPAFAGSSLFAVFDGHGGNLVAEESALRLVDTLAKGQGNNQHKNEPDDIGAALRNAFLTLDNDLRQLQRVENGEDQSGCTAIAAIVTDTHIIVANSGDSRSVLATCGDAVEPMSFDHKPNNPREKLRIENAGGMVRNNRVNGDLASDKHSRGSMPMLQVSPEPDIKIEARSAANEFLLLACDGVWDVLSNEEACDFVRSVMKLGERDMGLICEELLDHCFRDNMSVVLVAFDGAKFGEGEGVYGLRKQRQAAEEAKEREAAAVAKQQEAVQGQALRQDKDSQSQLSMFVGTQ</sequence>
<keyword evidence="9" id="KW-1185">Reference proteome</keyword>
<dbReference type="AlphaFoldDB" id="A0A3R6Y8P6"/>
<reference evidence="8 9" key="1">
    <citation type="submission" date="2018-08" db="EMBL/GenBank/DDBJ databases">
        <title>Aphanomyces genome sequencing and annotation.</title>
        <authorList>
            <person name="Minardi D."/>
            <person name="Oidtmann B."/>
            <person name="Van Der Giezen M."/>
            <person name="Studholme D.J."/>
        </authorList>
    </citation>
    <scope>NUCLEOTIDE SEQUENCE [LARGE SCALE GENOMIC DNA]</scope>
    <source>
        <strain evidence="8 9">NJM0002</strain>
    </source>
</reference>
<evidence type="ECO:0000256" key="5">
    <source>
        <dbReference type="RuleBase" id="RU003465"/>
    </source>
</evidence>
<keyword evidence="3 5" id="KW-0378">Hydrolase</keyword>
<dbReference type="SMART" id="SM00331">
    <property type="entry name" value="PP2C_SIG"/>
    <property type="match status" value="1"/>
</dbReference>
<comment type="subcellular location">
    <subcellularLocation>
        <location evidence="1">Membrane</location>
        <topology evidence="1">Peripheral membrane protein</topology>
    </subcellularLocation>
</comment>
<dbReference type="PROSITE" id="PS51746">
    <property type="entry name" value="PPM_2"/>
    <property type="match status" value="1"/>
</dbReference>
<comment type="similarity">
    <text evidence="5">Belongs to the PP2C family.</text>
</comment>
<dbReference type="Proteomes" id="UP000285060">
    <property type="component" value="Unassembled WGS sequence"/>
</dbReference>
<evidence type="ECO:0000256" key="6">
    <source>
        <dbReference type="SAM" id="MobiDB-lite"/>
    </source>
</evidence>
<dbReference type="InterPro" id="IPR015655">
    <property type="entry name" value="PP2C"/>
</dbReference>
<dbReference type="GO" id="GO:0016020">
    <property type="term" value="C:membrane"/>
    <property type="evidence" value="ECO:0007669"/>
    <property type="project" value="UniProtKB-SubCell"/>
</dbReference>
<dbReference type="InterPro" id="IPR000222">
    <property type="entry name" value="PP2C_BS"/>
</dbReference>
<protein>
    <recommendedName>
        <fullName evidence="7">PPM-type phosphatase domain-containing protein</fullName>
    </recommendedName>
</protein>
<dbReference type="PROSITE" id="PS01032">
    <property type="entry name" value="PPM_1"/>
    <property type="match status" value="1"/>
</dbReference>
<comment type="caution">
    <text evidence="8">The sequence shown here is derived from an EMBL/GenBank/DDBJ whole genome shotgun (WGS) entry which is preliminary data.</text>
</comment>
<dbReference type="SMART" id="SM00332">
    <property type="entry name" value="PP2Cc"/>
    <property type="match status" value="1"/>
</dbReference>
<dbReference type="PANTHER" id="PTHR47992">
    <property type="entry name" value="PROTEIN PHOSPHATASE"/>
    <property type="match status" value="1"/>
</dbReference>
<keyword evidence="2" id="KW-0479">Metal-binding</keyword>
<keyword evidence="4 5" id="KW-0904">Protein phosphatase</keyword>
<dbReference type="InterPro" id="IPR036457">
    <property type="entry name" value="PPM-type-like_dom_sf"/>
</dbReference>
<evidence type="ECO:0000256" key="4">
    <source>
        <dbReference type="ARBA" id="ARBA00022912"/>
    </source>
</evidence>
<accession>A0A3R6Y8P6</accession>
<dbReference type="Pfam" id="PF00481">
    <property type="entry name" value="PP2C"/>
    <property type="match status" value="1"/>
</dbReference>
<evidence type="ECO:0000256" key="2">
    <source>
        <dbReference type="ARBA" id="ARBA00022723"/>
    </source>
</evidence>
<proteinExistence type="inferred from homology"/>
<feature type="region of interest" description="Disordered" evidence="6">
    <location>
        <begin position="316"/>
        <end position="337"/>
    </location>
</feature>
<dbReference type="EMBL" id="QUSY01000422">
    <property type="protein sequence ID" value="RHY29562.1"/>
    <property type="molecule type" value="Genomic_DNA"/>
</dbReference>
<dbReference type="GO" id="GO:0004722">
    <property type="term" value="F:protein serine/threonine phosphatase activity"/>
    <property type="evidence" value="ECO:0007669"/>
    <property type="project" value="InterPro"/>
</dbReference>
<evidence type="ECO:0000313" key="8">
    <source>
        <dbReference type="EMBL" id="RHY29562.1"/>
    </source>
</evidence>
<evidence type="ECO:0000313" key="9">
    <source>
        <dbReference type="Proteomes" id="UP000285060"/>
    </source>
</evidence>
<organism evidence="8 9">
    <name type="scientific">Aphanomyces invadans</name>
    <dbReference type="NCBI Taxonomy" id="157072"/>
    <lineage>
        <taxon>Eukaryota</taxon>
        <taxon>Sar</taxon>
        <taxon>Stramenopiles</taxon>
        <taxon>Oomycota</taxon>
        <taxon>Saprolegniomycetes</taxon>
        <taxon>Saprolegniales</taxon>
        <taxon>Verrucalvaceae</taxon>
        <taxon>Aphanomyces</taxon>
    </lineage>
</organism>
<dbReference type="VEuPathDB" id="FungiDB:H310_04828"/>
<evidence type="ECO:0000256" key="1">
    <source>
        <dbReference type="ARBA" id="ARBA00004170"/>
    </source>
</evidence>